<dbReference type="EMBL" id="BHZD01000001">
    <property type="protein sequence ID" value="GCD41895.1"/>
    <property type="molecule type" value="Genomic_DNA"/>
</dbReference>
<dbReference type="Pfam" id="PF07228">
    <property type="entry name" value="SpoIIE"/>
    <property type="match status" value="1"/>
</dbReference>
<evidence type="ECO:0000313" key="4">
    <source>
        <dbReference type="Proteomes" id="UP000286746"/>
    </source>
</evidence>
<comment type="caution">
    <text evidence="3">The sequence shown here is derived from an EMBL/GenBank/DDBJ whole genome shotgun (WGS) entry which is preliminary data.</text>
</comment>
<evidence type="ECO:0000313" key="3">
    <source>
        <dbReference type="EMBL" id="GCD41895.1"/>
    </source>
</evidence>
<dbReference type="InterPro" id="IPR036457">
    <property type="entry name" value="PPM-type-like_dom_sf"/>
</dbReference>
<feature type="domain" description="PPM-type phosphatase" evidence="2">
    <location>
        <begin position="1"/>
        <end position="90"/>
    </location>
</feature>
<reference evidence="3 4" key="1">
    <citation type="submission" date="2018-11" db="EMBL/GenBank/DDBJ databases">
        <title>Whole genome sequence of Streptomyces paromomycinus NBRC 15454(T).</title>
        <authorList>
            <person name="Komaki H."/>
            <person name="Tamura T."/>
        </authorList>
    </citation>
    <scope>NUCLEOTIDE SEQUENCE [LARGE SCALE GENOMIC DNA]</scope>
    <source>
        <strain evidence="3 4">NBRC 15454</strain>
    </source>
</reference>
<keyword evidence="4" id="KW-1185">Reference proteome</keyword>
<name>A0A401VXY6_STREY</name>
<dbReference type="Gene3D" id="3.60.40.10">
    <property type="entry name" value="PPM-type phosphatase domain"/>
    <property type="match status" value="1"/>
</dbReference>
<dbReference type="InterPro" id="IPR001932">
    <property type="entry name" value="PPM-type_phosphatase-like_dom"/>
</dbReference>
<accession>A0A401VXY6</accession>
<evidence type="ECO:0000256" key="1">
    <source>
        <dbReference type="ARBA" id="ARBA00022801"/>
    </source>
</evidence>
<organism evidence="3 4">
    <name type="scientific">Streptomyces paromomycinus</name>
    <name type="common">Streptomyces rimosus subsp. paromomycinus</name>
    <dbReference type="NCBI Taxonomy" id="92743"/>
    <lineage>
        <taxon>Bacteria</taxon>
        <taxon>Bacillati</taxon>
        <taxon>Actinomycetota</taxon>
        <taxon>Actinomycetes</taxon>
        <taxon>Kitasatosporales</taxon>
        <taxon>Streptomycetaceae</taxon>
        <taxon>Streptomyces</taxon>
    </lineage>
</organism>
<proteinExistence type="predicted"/>
<dbReference type="PANTHER" id="PTHR43156:SF2">
    <property type="entry name" value="STAGE II SPORULATION PROTEIN E"/>
    <property type="match status" value="1"/>
</dbReference>
<gene>
    <name evidence="3" type="ORF">GKJPGBOP_01552</name>
</gene>
<keyword evidence="1" id="KW-0378">Hydrolase</keyword>
<evidence type="ECO:0000259" key="2">
    <source>
        <dbReference type="Pfam" id="PF07228"/>
    </source>
</evidence>
<protein>
    <recommendedName>
        <fullName evidence="2">PPM-type phosphatase domain-containing protein</fullName>
    </recommendedName>
</protein>
<sequence>MPLGVGGVAHQQVCLPLRAGTTLALYTDGLVETPHSDIDTHITALTAALGRACSPAGGLERAADRLVQAMLPDVTAADAADDVSLLLIAFPAAPLSTTRAGC</sequence>
<dbReference type="GO" id="GO:0016791">
    <property type="term" value="F:phosphatase activity"/>
    <property type="evidence" value="ECO:0007669"/>
    <property type="project" value="TreeGrafter"/>
</dbReference>
<dbReference type="AlphaFoldDB" id="A0A401VXY6"/>
<dbReference type="InterPro" id="IPR052016">
    <property type="entry name" value="Bact_Sigma-Reg"/>
</dbReference>
<dbReference type="Proteomes" id="UP000286746">
    <property type="component" value="Unassembled WGS sequence"/>
</dbReference>
<dbReference type="PANTHER" id="PTHR43156">
    <property type="entry name" value="STAGE II SPORULATION PROTEIN E-RELATED"/>
    <property type="match status" value="1"/>
</dbReference>